<dbReference type="EMBL" id="JANPWB010000008">
    <property type="protein sequence ID" value="KAJ1167272.1"/>
    <property type="molecule type" value="Genomic_DNA"/>
</dbReference>
<keyword evidence="3" id="KW-1185">Reference proteome</keyword>
<dbReference type="AlphaFoldDB" id="A0AAV7SSY5"/>
<reference evidence="2" key="1">
    <citation type="journal article" date="2022" name="bioRxiv">
        <title>Sequencing and chromosome-scale assembly of the giantPleurodeles waltlgenome.</title>
        <authorList>
            <person name="Brown T."/>
            <person name="Elewa A."/>
            <person name="Iarovenko S."/>
            <person name="Subramanian E."/>
            <person name="Araus A.J."/>
            <person name="Petzold A."/>
            <person name="Susuki M."/>
            <person name="Suzuki K.-i.T."/>
            <person name="Hayashi T."/>
            <person name="Toyoda A."/>
            <person name="Oliveira C."/>
            <person name="Osipova E."/>
            <person name="Leigh N.D."/>
            <person name="Simon A."/>
            <person name="Yun M.H."/>
        </authorList>
    </citation>
    <scope>NUCLEOTIDE SEQUENCE</scope>
    <source>
        <strain evidence="2">20211129_DDA</strain>
        <tissue evidence="2">Liver</tissue>
    </source>
</reference>
<sequence length="163" mass="18110">MFVAALFCTVYTIKSSGETLSKQWRRRLLLFRGARDPGRPRFPVPVCASVTSCERAAARSSVSRSGPCVLLGSRRIVSVRRERESSLEPPSDPDGRCPRALRGARVSWVASATRALTETDREPSAAQGRHQCRRRTGRDSTNAQEDRRIGGGLDWRRRAASRA</sequence>
<protein>
    <submittedName>
        <fullName evidence="2">Uncharacterized protein</fullName>
    </submittedName>
</protein>
<organism evidence="2 3">
    <name type="scientific">Pleurodeles waltl</name>
    <name type="common">Iberian ribbed newt</name>
    <dbReference type="NCBI Taxonomy" id="8319"/>
    <lineage>
        <taxon>Eukaryota</taxon>
        <taxon>Metazoa</taxon>
        <taxon>Chordata</taxon>
        <taxon>Craniata</taxon>
        <taxon>Vertebrata</taxon>
        <taxon>Euteleostomi</taxon>
        <taxon>Amphibia</taxon>
        <taxon>Batrachia</taxon>
        <taxon>Caudata</taxon>
        <taxon>Salamandroidea</taxon>
        <taxon>Salamandridae</taxon>
        <taxon>Pleurodelinae</taxon>
        <taxon>Pleurodeles</taxon>
    </lineage>
</organism>
<gene>
    <name evidence="2" type="ORF">NDU88_007664</name>
</gene>
<comment type="caution">
    <text evidence="2">The sequence shown here is derived from an EMBL/GenBank/DDBJ whole genome shotgun (WGS) entry which is preliminary data.</text>
</comment>
<proteinExistence type="predicted"/>
<name>A0AAV7SSY5_PLEWA</name>
<accession>A0AAV7SSY5</accession>
<dbReference type="Proteomes" id="UP001066276">
    <property type="component" value="Chromosome 4_2"/>
</dbReference>
<feature type="compositionally biased region" description="Basic and acidic residues" evidence="1">
    <location>
        <begin position="144"/>
        <end position="157"/>
    </location>
</feature>
<feature type="region of interest" description="Disordered" evidence="1">
    <location>
        <begin position="113"/>
        <end position="163"/>
    </location>
</feature>
<evidence type="ECO:0000313" key="3">
    <source>
        <dbReference type="Proteomes" id="UP001066276"/>
    </source>
</evidence>
<evidence type="ECO:0000256" key="1">
    <source>
        <dbReference type="SAM" id="MobiDB-lite"/>
    </source>
</evidence>
<evidence type="ECO:0000313" key="2">
    <source>
        <dbReference type="EMBL" id="KAJ1167272.1"/>
    </source>
</evidence>